<dbReference type="InterPro" id="IPR000719">
    <property type="entry name" value="Prot_kinase_dom"/>
</dbReference>
<keyword evidence="3" id="KW-1185">Reference proteome</keyword>
<evidence type="ECO:0000313" key="3">
    <source>
        <dbReference type="Proteomes" id="UP000184383"/>
    </source>
</evidence>
<accession>A0A1L9R4A3</accession>
<dbReference type="SUPFAM" id="SSF56112">
    <property type="entry name" value="Protein kinase-like (PK-like)"/>
    <property type="match status" value="1"/>
</dbReference>
<evidence type="ECO:0000313" key="2">
    <source>
        <dbReference type="EMBL" id="OJJ29746.1"/>
    </source>
</evidence>
<evidence type="ECO:0000259" key="1">
    <source>
        <dbReference type="SMART" id="SM00220"/>
    </source>
</evidence>
<sequence length="339" mass="38559">MRPSYRYFTQFPLRPLFSTPHPRLICASRLPFKSPCRLVSNKAIPGFICHGERGTAYRLIRPLGSQIHSKPPHIWLAVDYSNPDIQYVIKQPSGNNENALSAFNHELEMQRVFEKEAMIRKIVDYIPNSEHVGSMIVLEAFTDSLWEARNARSFTEKEIKWIMKAFYLKMENVVLEGFDHSKPHKNVDLIVRLADCGAISKPSTREITSLTYRSPEVHFGKPWTQSTDLAQLLQTKVDFKSPGIYDSICTGTLEEMTKAVRDKLAIDFDLASVPFYAEDEQCAKLLPPPQPEEAYMWANDMAEKGVAGEDLQLLVGVLNPDPNARLTVREILESGYLEV</sequence>
<organism evidence="2 3">
    <name type="scientific">Aspergillus wentii DTO 134E9</name>
    <dbReference type="NCBI Taxonomy" id="1073089"/>
    <lineage>
        <taxon>Eukaryota</taxon>
        <taxon>Fungi</taxon>
        <taxon>Dikarya</taxon>
        <taxon>Ascomycota</taxon>
        <taxon>Pezizomycotina</taxon>
        <taxon>Eurotiomycetes</taxon>
        <taxon>Eurotiomycetidae</taxon>
        <taxon>Eurotiales</taxon>
        <taxon>Aspergillaceae</taxon>
        <taxon>Aspergillus</taxon>
        <taxon>Aspergillus subgen. Cremei</taxon>
    </lineage>
</organism>
<dbReference type="EMBL" id="KV878218">
    <property type="protein sequence ID" value="OJJ29746.1"/>
    <property type="molecule type" value="Genomic_DNA"/>
</dbReference>
<dbReference type="InterPro" id="IPR011009">
    <property type="entry name" value="Kinase-like_dom_sf"/>
</dbReference>
<protein>
    <recommendedName>
        <fullName evidence="1">Protein kinase domain-containing protein</fullName>
    </recommendedName>
</protein>
<dbReference type="STRING" id="1073089.A0A1L9R4A3"/>
<dbReference type="OrthoDB" id="5979581at2759"/>
<proteinExistence type="predicted"/>
<dbReference type="GO" id="GO:0004672">
    <property type="term" value="F:protein kinase activity"/>
    <property type="evidence" value="ECO:0007669"/>
    <property type="project" value="InterPro"/>
</dbReference>
<dbReference type="RefSeq" id="XP_040683423.1">
    <property type="nucleotide sequence ID" value="XM_040831658.1"/>
</dbReference>
<reference evidence="3" key="1">
    <citation type="journal article" date="2017" name="Genome Biol.">
        <title>Comparative genomics reveals high biological diversity and specific adaptations in the industrially and medically important fungal genus Aspergillus.</title>
        <authorList>
            <person name="de Vries R.P."/>
            <person name="Riley R."/>
            <person name="Wiebenga A."/>
            <person name="Aguilar-Osorio G."/>
            <person name="Amillis S."/>
            <person name="Uchima C.A."/>
            <person name="Anderluh G."/>
            <person name="Asadollahi M."/>
            <person name="Askin M."/>
            <person name="Barry K."/>
            <person name="Battaglia E."/>
            <person name="Bayram O."/>
            <person name="Benocci T."/>
            <person name="Braus-Stromeyer S.A."/>
            <person name="Caldana C."/>
            <person name="Canovas D."/>
            <person name="Cerqueira G.C."/>
            <person name="Chen F."/>
            <person name="Chen W."/>
            <person name="Choi C."/>
            <person name="Clum A."/>
            <person name="Dos Santos R.A."/>
            <person name="Damasio A.R."/>
            <person name="Diallinas G."/>
            <person name="Emri T."/>
            <person name="Fekete E."/>
            <person name="Flipphi M."/>
            <person name="Freyberg S."/>
            <person name="Gallo A."/>
            <person name="Gournas C."/>
            <person name="Habgood R."/>
            <person name="Hainaut M."/>
            <person name="Harispe M.L."/>
            <person name="Henrissat B."/>
            <person name="Hilden K.S."/>
            <person name="Hope R."/>
            <person name="Hossain A."/>
            <person name="Karabika E."/>
            <person name="Karaffa L."/>
            <person name="Karanyi Z."/>
            <person name="Krasevec N."/>
            <person name="Kuo A."/>
            <person name="Kusch H."/>
            <person name="LaButti K."/>
            <person name="Lagendijk E.L."/>
            <person name="Lapidus A."/>
            <person name="Levasseur A."/>
            <person name="Lindquist E."/>
            <person name="Lipzen A."/>
            <person name="Logrieco A.F."/>
            <person name="MacCabe A."/>
            <person name="Maekelae M.R."/>
            <person name="Malavazi I."/>
            <person name="Melin P."/>
            <person name="Meyer V."/>
            <person name="Mielnichuk N."/>
            <person name="Miskei M."/>
            <person name="Molnar A.P."/>
            <person name="Mule G."/>
            <person name="Ngan C.Y."/>
            <person name="Orejas M."/>
            <person name="Orosz E."/>
            <person name="Ouedraogo J.P."/>
            <person name="Overkamp K.M."/>
            <person name="Park H.-S."/>
            <person name="Perrone G."/>
            <person name="Piumi F."/>
            <person name="Punt P.J."/>
            <person name="Ram A.F."/>
            <person name="Ramon A."/>
            <person name="Rauscher S."/>
            <person name="Record E."/>
            <person name="Riano-Pachon D.M."/>
            <person name="Robert V."/>
            <person name="Roehrig J."/>
            <person name="Ruller R."/>
            <person name="Salamov A."/>
            <person name="Salih N.S."/>
            <person name="Samson R.A."/>
            <person name="Sandor E."/>
            <person name="Sanguinetti M."/>
            <person name="Schuetze T."/>
            <person name="Sepcic K."/>
            <person name="Shelest E."/>
            <person name="Sherlock G."/>
            <person name="Sophianopoulou V."/>
            <person name="Squina F.M."/>
            <person name="Sun H."/>
            <person name="Susca A."/>
            <person name="Todd R.B."/>
            <person name="Tsang A."/>
            <person name="Unkles S.E."/>
            <person name="van de Wiele N."/>
            <person name="van Rossen-Uffink D."/>
            <person name="Oliveira J.V."/>
            <person name="Vesth T.C."/>
            <person name="Visser J."/>
            <person name="Yu J.-H."/>
            <person name="Zhou M."/>
            <person name="Andersen M.R."/>
            <person name="Archer D.B."/>
            <person name="Baker S.E."/>
            <person name="Benoit I."/>
            <person name="Brakhage A.A."/>
            <person name="Braus G.H."/>
            <person name="Fischer R."/>
            <person name="Frisvad J.C."/>
            <person name="Goldman G.H."/>
            <person name="Houbraken J."/>
            <person name="Oakley B."/>
            <person name="Pocsi I."/>
            <person name="Scazzocchio C."/>
            <person name="Seiboth B."/>
            <person name="vanKuyk P.A."/>
            <person name="Wortman J."/>
            <person name="Dyer P.S."/>
            <person name="Grigoriev I.V."/>
        </authorList>
    </citation>
    <scope>NUCLEOTIDE SEQUENCE [LARGE SCALE GENOMIC DNA]</scope>
    <source>
        <strain evidence="3">DTO 134E9</strain>
    </source>
</reference>
<dbReference type="VEuPathDB" id="FungiDB:ASPWEDRAFT_177486"/>
<dbReference type="SMART" id="SM00220">
    <property type="entry name" value="S_TKc"/>
    <property type="match status" value="1"/>
</dbReference>
<name>A0A1L9R4A3_ASPWE</name>
<feature type="domain" description="Protein kinase" evidence="1">
    <location>
        <begin position="57"/>
        <end position="337"/>
    </location>
</feature>
<dbReference type="Gene3D" id="1.10.510.10">
    <property type="entry name" value="Transferase(Phosphotransferase) domain 1"/>
    <property type="match status" value="1"/>
</dbReference>
<dbReference type="GO" id="GO:0005524">
    <property type="term" value="F:ATP binding"/>
    <property type="evidence" value="ECO:0007669"/>
    <property type="project" value="InterPro"/>
</dbReference>
<gene>
    <name evidence="2" type="ORF">ASPWEDRAFT_177486</name>
</gene>
<dbReference type="AlphaFoldDB" id="A0A1L9R4A3"/>
<dbReference type="GeneID" id="63747506"/>
<dbReference type="Proteomes" id="UP000184383">
    <property type="component" value="Unassembled WGS sequence"/>
</dbReference>